<reference evidence="3" key="1">
    <citation type="journal article" date="2009" name="Appl. Environ. Microbiol.">
        <title>Complete genome sequence of the chemolithoautotrophic marine magnetotactic coccus strain MC-1.</title>
        <authorList>
            <person name="Schubbe S."/>
            <person name="Williams T.J."/>
            <person name="Xie G."/>
            <person name="Kiss H.E."/>
            <person name="Brettin T.S."/>
            <person name="Martinez D."/>
            <person name="Ross C.A."/>
            <person name="Schuler D."/>
            <person name="Cox B.L."/>
            <person name="Nealson K.H."/>
            <person name="Bazylinski D.A."/>
        </authorList>
    </citation>
    <scope>NUCLEOTIDE SEQUENCE [LARGE SCALE GENOMIC DNA]</scope>
    <source>
        <strain evidence="3">ATCC BAA-1437 / JCM 17883 / MC-1</strain>
    </source>
</reference>
<dbReference type="InterPro" id="IPR006674">
    <property type="entry name" value="HD_domain"/>
</dbReference>
<dbReference type="CDD" id="cd00077">
    <property type="entry name" value="HDc"/>
    <property type="match status" value="1"/>
</dbReference>
<evidence type="ECO:0000259" key="1">
    <source>
        <dbReference type="PROSITE" id="PS51832"/>
    </source>
</evidence>
<dbReference type="InterPro" id="IPR003607">
    <property type="entry name" value="HD/PDEase_dom"/>
</dbReference>
<dbReference type="InterPro" id="IPR037522">
    <property type="entry name" value="HD_GYP_dom"/>
</dbReference>
<dbReference type="Gene3D" id="1.10.3210.10">
    <property type="entry name" value="Hypothetical protein af1432"/>
    <property type="match status" value="1"/>
</dbReference>
<dbReference type="PANTHER" id="PTHR43155:SF2">
    <property type="entry name" value="CYCLIC DI-GMP PHOSPHODIESTERASE PA4108"/>
    <property type="match status" value="1"/>
</dbReference>
<dbReference type="GO" id="GO:0008081">
    <property type="term" value="F:phosphoric diester hydrolase activity"/>
    <property type="evidence" value="ECO:0007669"/>
    <property type="project" value="UniProtKB-ARBA"/>
</dbReference>
<dbReference type="AlphaFoldDB" id="A0L433"/>
<dbReference type="Pfam" id="PF01966">
    <property type="entry name" value="HD"/>
    <property type="match status" value="1"/>
</dbReference>
<proteinExistence type="predicted"/>
<gene>
    <name evidence="2" type="ordered locus">Mmc1_0199</name>
</gene>
<reference evidence="2 3" key="2">
    <citation type="journal article" date="2012" name="Int. J. Syst. Evol. Microbiol.">
        <title>Magnetococcus marinus gen. nov., sp. nov., a marine, magnetotactic bacterium that represents a novel lineage (Magnetococcaceae fam. nov.; Magnetococcales ord. nov.) at the base of the Alphaproteobacteria.</title>
        <authorList>
            <person name="Bazylinski D.A."/>
            <person name="Williams T.J."/>
            <person name="Lefevre C.T."/>
            <person name="Berg R.J."/>
            <person name="Zhang C.L."/>
            <person name="Bowser S.S."/>
            <person name="Dean A.J."/>
            <person name="Beveridge T.J."/>
        </authorList>
    </citation>
    <scope>NUCLEOTIDE SEQUENCE [LARGE SCALE GENOMIC DNA]</scope>
    <source>
        <strain evidence="3">ATCC BAA-1437 / JCM 17883 / MC-1</strain>
    </source>
</reference>
<dbReference type="KEGG" id="mgm:Mmc1_0199"/>
<sequence length="513" mass="57649">MDRSWHTTTDTPYSRPKQRLSIPAMTAALHSQRPAAEKAYRLDDTLHHAKLVLTRDVVLDGITYLTAGSDLESRTIVRLLNLGIDQVYAQPRIAERIKQCASRLDAMFDATRAVIFAEGVKSTRDALELLKRKGRLDLQPFKEQIGSLLEEIMDHYTEFAAESIKELSEHDEPTVVHGVETALLCVELAKGLQWPKERLIQAGLAGMLHDVGKAAVSKEILSHQGPLTDLQRQEVERHALIGYLMLSNNEQLHDLPAFCAGAHHESFQSGMPGYGILSDFSELQGDPRQRYTPQEQALAQLVCIADVYSALRQGYTLKGPVSPLETLIEMNRMAASGRFNPEFYRVWYTTFKRQHRLLLQKGLMIAMPPQLEGALHRADGTPFVLPQHEARISFEEIGRLQILPKLLAIGCKLPELKRHNGITCHLLERAGVALDTAQLQEMGITLHKPVHYNLVLVDTDHVEQIQCLVIKQGDSLKDLHLAVGHKRLDNIQQQLLELRNLPIDFKPLIGCPV</sequence>
<dbReference type="HOGENOM" id="CLU_530805_0_0_5"/>
<dbReference type="SUPFAM" id="SSF109604">
    <property type="entry name" value="HD-domain/PDEase-like"/>
    <property type="match status" value="1"/>
</dbReference>
<accession>A0L433</accession>
<name>A0L433_MAGMM</name>
<keyword evidence="2" id="KW-0378">Hydrolase</keyword>
<dbReference type="EMBL" id="CP000471">
    <property type="protein sequence ID" value="ABK42726.1"/>
    <property type="molecule type" value="Genomic_DNA"/>
</dbReference>
<keyword evidence="3" id="KW-1185">Reference proteome</keyword>
<dbReference type="Proteomes" id="UP000002586">
    <property type="component" value="Chromosome"/>
</dbReference>
<evidence type="ECO:0000313" key="3">
    <source>
        <dbReference type="Proteomes" id="UP000002586"/>
    </source>
</evidence>
<organism evidence="2 3">
    <name type="scientific">Magnetococcus marinus (strain ATCC BAA-1437 / JCM 17883 / MC-1)</name>
    <dbReference type="NCBI Taxonomy" id="156889"/>
    <lineage>
        <taxon>Bacteria</taxon>
        <taxon>Pseudomonadati</taxon>
        <taxon>Pseudomonadota</taxon>
        <taxon>Magnetococcia</taxon>
        <taxon>Magnetococcales</taxon>
        <taxon>Magnetococcaceae</taxon>
        <taxon>Magnetococcus</taxon>
    </lineage>
</organism>
<protein>
    <submittedName>
        <fullName evidence="2">Metal dependent phosphohydrolase</fullName>
    </submittedName>
</protein>
<dbReference type="SMART" id="SM00471">
    <property type="entry name" value="HDc"/>
    <property type="match status" value="1"/>
</dbReference>
<dbReference type="PROSITE" id="PS51832">
    <property type="entry name" value="HD_GYP"/>
    <property type="match status" value="1"/>
</dbReference>
<dbReference type="STRING" id="156889.Mmc1_0199"/>
<dbReference type="PANTHER" id="PTHR43155">
    <property type="entry name" value="CYCLIC DI-GMP PHOSPHODIESTERASE PA4108-RELATED"/>
    <property type="match status" value="1"/>
</dbReference>
<feature type="domain" description="HD-GYP" evidence="1">
    <location>
        <begin position="152"/>
        <end position="363"/>
    </location>
</feature>
<dbReference type="eggNOG" id="COG2206">
    <property type="taxonomic scope" value="Bacteria"/>
</dbReference>
<evidence type="ECO:0000313" key="2">
    <source>
        <dbReference type="EMBL" id="ABK42726.1"/>
    </source>
</evidence>